<dbReference type="GO" id="GO:0009307">
    <property type="term" value="P:DNA restriction-modification system"/>
    <property type="evidence" value="ECO:0007669"/>
    <property type="project" value="UniProtKB-KW"/>
</dbReference>
<evidence type="ECO:0000313" key="6">
    <source>
        <dbReference type="EMBL" id="EFC88889.1"/>
    </source>
</evidence>
<feature type="domain" description="Type I restriction modification DNA specificity" evidence="5">
    <location>
        <begin position="338"/>
        <end position="447"/>
    </location>
</feature>
<evidence type="ECO:0000313" key="7">
    <source>
        <dbReference type="Proteomes" id="UP000003344"/>
    </source>
</evidence>
<dbReference type="GO" id="GO:0003677">
    <property type="term" value="F:DNA binding"/>
    <property type="evidence" value="ECO:0007669"/>
    <property type="project" value="UniProtKB-KW"/>
</dbReference>
<comment type="similarity">
    <text evidence="1">Belongs to the type-I restriction system S methylase family.</text>
</comment>
<gene>
    <name evidence="6" type="ORF">NEIMUCOT_04551</name>
</gene>
<dbReference type="RefSeq" id="WP_003742075.1">
    <property type="nucleotide sequence ID" value="NZ_ACDX02000005.1"/>
</dbReference>
<organism evidence="6 7">
    <name type="scientific">Neisseria mucosa (strain ATCC 25996 / DSM 4631 / NCTC 10774 / M26)</name>
    <dbReference type="NCBI Taxonomy" id="546266"/>
    <lineage>
        <taxon>Bacteria</taxon>
        <taxon>Pseudomonadati</taxon>
        <taxon>Pseudomonadota</taxon>
        <taxon>Betaproteobacteria</taxon>
        <taxon>Neisseriales</taxon>
        <taxon>Neisseriaceae</taxon>
        <taxon>Neisseria</taxon>
    </lineage>
</organism>
<evidence type="ECO:0000259" key="5">
    <source>
        <dbReference type="Pfam" id="PF01420"/>
    </source>
</evidence>
<keyword evidence="2" id="KW-0680">Restriction system</keyword>
<evidence type="ECO:0000256" key="2">
    <source>
        <dbReference type="ARBA" id="ARBA00022747"/>
    </source>
</evidence>
<dbReference type="Proteomes" id="UP000003344">
    <property type="component" value="Unassembled WGS sequence"/>
</dbReference>
<dbReference type="EMBL" id="ACDX02000005">
    <property type="protein sequence ID" value="EFC88889.1"/>
    <property type="molecule type" value="Genomic_DNA"/>
</dbReference>
<dbReference type="AlphaFoldDB" id="D2ZVA8"/>
<comment type="caution">
    <text evidence="6">The sequence shown here is derived from an EMBL/GenBank/DDBJ whole genome shotgun (WGS) entry which is preliminary data.</text>
</comment>
<dbReference type="InterPro" id="IPR052021">
    <property type="entry name" value="Type-I_RS_S_subunit"/>
</dbReference>
<sequence>MAKFDFKTKLPFGEMFLVKSSEIEGRIDIDFYRPNLTEIEKKILAKSKKRLKDFALSMGSGATPSTTNPEFYSDKNGIPLLRVQNLTLNSTVELNNLKYITEDVHENMLKRSQVTDQDLLVKITGVGRMAVAAVPPKEFSGNVNQHIVVVRTGSREKSLYLANYLNLDVIEKLASRRVTGGTRPALDYPALRSIPIIEDIDFSILENAKKQANQLKQQAKTLLNSINSYLLGELGITLPETDNSLNSRMFTVQMSEVGVGRLDSFTYQPRFTKLAETLEQCRYAVASLAKVATDIKNGVEIRNYVEEGFRYLRVTDLSEHGLNHSSPKFVDVHGVPEKIRLNPNCLLIARSGSLGLVNVVTEDIKDAILSSHIFKVELDTTQIYPEYLEAFARCPIGQEQFKQLNNGGVIPEINQSALKTFKVALPDKSTQQKIIAHIRAIKAQAATLQAEAEQLLSQAKAEIEQMILGGAQ</sequence>
<dbReference type="SUPFAM" id="SSF116734">
    <property type="entry name" value="DNA methylase specificity domain"/>
    <property type="match status" value="2"/>
</dbReference>
<keyword evidence="4" id="KW-0175">Coiled coil</keyword>
<dbReference type="PANTHER" id="PTHR30408">
    <property type="entry name" value="TYPE-1 RESTRICTION ENZYME ECOKI SPECIFICITY PROTEIN"/>
    <property type="match status" value="1"/>
</dbReference>
<name>D2ZVA8_NEIM2</name>
<protein>
    <submittedName>
        <fullName evidence="6">Type I restriction modification DNA specificity domain protein</fullName>
    </submittedName>
</protein>
<dbReference type="STRING" id="546266.NEIMUCOT_04551"/>
<dbReference type="InterPro" id="IPR000055">
    <property type="entry name" value="Restrct_endonuc_typeI_TRD"/>
</dbReference>
<proteinExistence type="inferred from homology"/>
<reference evidence="6 7" key="1">
    <citation type="submission" date="2009-10" db="EMBL/GenBank/DDBJ databases">
        <authorList>
            <person name="Weinstock G."/>
            <person name="Sodergren E."/>
            <person name="Clifton S."/>
            <person name="Fulton L."/>
            <person name="Fulton B."/>
            <person name="Courtney L."/>
            <person name="Fronick C."/>
            <person name="Harrison M."/>
            <person name="Strong C."/>
            <person name="Farmer C."/>
            <person name="Delahaunty K."/>
            <person name="Markovic C."/>
            <person name="Hall O."/>
            <person name="Minx P."/>
            <person name="Tomlinson C."/>
            <person name="Mitreva M."/>
            <person name="Nelson J."/>
            <person name="Hou S."/>
            <person name="Wollam A."/>
            <person name="Pepin K.H."/>
            <person name="Johnson M."/>
            <person name="Bhonagiri V."/>
            <person name="Nash W.E."/>
            <person name="Warren W."/>
            <person name="Chinwalla A."/>
            <person name="Mardis E.R."/>
            <person name="Wilson R.K."/>
        </authorList>
    </citation>
    <scope>NUCLEOTIDE SEQUENCE [LARGE SCALE GENOMIC DNA]</scope>
    <source>
        <strain evidence="7">ATCC 25996 / DSM 4631 / NCTC 10774 / M26</strain>
    </source>
</reference>
<dbReference type="InterPro" id="IPR044946">
    <property type="entry name" value="Restrct_endonuc_typeI_TRD_sf"/>
</dbReference>
<feature type="coiled-coil region" evidence="4">
    <location>
        <begin position="438"/>
        <end position="465"/>
    </location>
</feature>
<accession>D2ZVA8</accession>
<evidence type="ECO:0000256" key="1">
    <source>
        <dbReference type="ARBA" id="ARBA00010923"/>
    </source>
</evidence>
<dbReference type="Gene3D" id="3.90.220.20">
    <property type="entry name" value="DNA methylase specificity domains"/>
    <property type="match status" value="2"/>
</dbReference>
<evidence type="ECO:0000256" key="4">
    <source>
        <dbReference type="SAM" id="Coils"/>
    </source>
</evidence>
<dbReference type="eggNOG" id="COG0732">
    <property type="taxonomic scope" value="Bacteria"/>
</dbReference>
<dbReference type="PANTHER" id="PTHR30408:SF12">
    <property type="entry name" value="TYPE I RESTRICTION ENZYME MJAVIII SPECIFICITY SUBUNIT"/>
    <property type="match status" value="1"/>
</dbReference>
<dbReference type="Pfam" id="PF01420">
    <property type="entry name" value="Methylase_S"/>
    <property type="match status" value="1"/>
</dbReference>
<evidence type="ECO:0000256" key="3">
    <source>
        <dbReference type="ARBA" id="ARBA00023125"/>
    </source>
</evidence>
<keyword evidence="3" id="KW-0238">DNA-binding</keyword>